<comment type="caution">
    <text evidence="6">The sequence shown here is derived from an EMBL/GenBank/DDBJ whole genome shotgun (WGS) entry which is preliminary data.</text>
</comment>
<evidence type="ECO:0000256" key="1">
    <source>
        <dbReference type="ARBA" id="ARBA00004123"/>
    </source>
</evidence>
<feature type="compositionally biased region" description="Low complexity" evidence="5">
    <location>
        <begin position="134"/>
        <end position="145"/>
    </location>
</feature>
<evidence type="ECO:0000313" key="7">
    <source>
        <dbReference type="Proteomes" id="UP001172673"/>
    </source>
</evidence>
<keyword evidence="3" id="KW-0804">Transcription</keyword>
<reference evidence="6" key="1">
    <citation type="submission" date="2022-10" db="EMBL/GenBank/DDBJ databases">
        <title>Culturing micro-colonial fungi from biological soil crusts in the Mojave desert and describing Neophaeococcomyces mojavensis, and introducing the new genera and species Taxawa tesnikishii.</title>
        <authorList>
            <person name="Kurbessoian T."/>
            <person name="Stajich J.E."/>
        </authorList>
    </citation>
    <scope>NUCLEOTIDE SEQUENCE</scope>
    <source>
        <strain evidence="6">TK_41</strain>
    </source>
</reference>
<evidence type="ECO:0000256" key="4">
    <source>
        <dbReference type="ARBA" id="ARBA00023242"/>
    </source>
</evidence>
<dbReference type="PANTHER" id="PTHR13408">
    <property type="entry name" value="DNA-DIRECTED RNA POLYMERASE III"/>
    <property type="match status" value="1"/>
</dbReference>
<evidence type="ECO:0000256" key="2">
    <source>
        <dbReference type="ARBA" id="ARBA00022478"/>
    </source>
</evidence>
<dbReference type="GO" id="GO:0042797">
    <property type="term" value="P:tRNA transcription by RNA polymerase III"/>
    <property type="evidence" value="ECO:0007669"/>
    <property type="project" value="TreeGrafter"/>
</dbReference>
<dbReference type="PANTHER" id="PTHR13408:SF0">
    <property type="entry name" value="DNA-DIRECTED RNA POLYMERASE III SUBUNIT RPC4"/>
    <property type="match status" value="1"/>
</dbReference>
<dbReference type="GO" id="GO:0005666">
    <property type="term" value="C:RNA polymerase III complex"/>
    <property type="evidence" value="ECO:0007669"/>
    <property type="project" value="InterPro"/>
</dbReference>
<evidence type="ECO:0000256" key="3">
    <source>
        <dbReference type="ARBA" id="ARBA00023163"/>
    </source>
</evidence>
<keyword evidence="2" id="KW-0240">DNA-directed RNA polymerase</keyword>
<dbReference type="AlphaFoldDB" id="A0AA38XHE2"/>
<dbReference type="GO" id="GO:0003677">
    <property type="term" value="F:DNA binding"/>
    <property type="evidence" value="ECO:0007669"/>
    <property type="project" value="InterPro"/>
</dbReference>
<proteinExistence type="predicted"/>
<sequence length="539" mass="57049">MPESAPSTPKPSTRARGTRPRGGIQRKSKAEREQFEREEAERNKARSAEQQAATRGASGGGRVVNRGRGHAVSGPRQTPVGSRGVFGGGGGAGVTTGTVKPKYEGFAELLEGGASSAPAEDPAQGEVEGGGATGSKEGTTTTGKKSSGRGGASKASTAGAASAPKAAEPLETTTDDEPDDAPKRDIERIQLSSDEEDDVATSTWRKGKQKAANTAPRPSRSGLGLRPVRAPRTSREAEEQAGQDAKSRKKHTGSAKRPDIEPQEVSSDERDGDAMDVAREDSVQVLKERPSSPELRKRAGKKGTAAASRHGPLKALANETIEDRAERLRVQDDVEKLRSIFVSKPSTQDALNDDEEDELDQGEDGTLLLFQLPPLTPFLTDPSALSPEVKAEPSSTTGNATIDLDTIPDAPPPQAPTDGPSLVKPDPETDTPSTKRTLQLDGLLTASEPMRLPAGIVGNLKVHKSGKVTLDWGGTDMEVRLGSEVDFLQDVVLVKPASRDAPDEMDVDGEKGEKKGRAFALGHVRQKMVVIPDWAKLYD</sequence>
<evidence type="ECO:0000313" key="6">
    <source>
        <dbReference type="EMBL" id="KAJ9613472.1"/>
    </source>
</evidence>
<feature type="compositionally biased region" description="Acidic residues" evidence="5">
    <location>
        <begin position="351"/>
        <end position="363"/>
    </location>
</feature>
<keyword evidence="4" id="KW-0539">Nucleus</keyword>
<accession>A0AA38XHE2</accession>
<feature type="compositionally biased region" description="Low complexity" evidence="5">
    <location>
        <begin position="152"/>
        <end position="172"/>
    </location>
</feature>
<feature type="compositionally biased region" description="Polar residues" evidence="5">
    <location>
        <begin position="1"/>
        <end position="11"/>
    </location>
</feature>
<dbReference type="InterPro" id="IPR007811">
    <property type="entry name" value="RPC4"/>
</dbReference>
<feature type="compositionally biased region" description="Gly residues" evidence="5">
    <location>
        <begin position="84"/>
        <end position="94"/>
    </location>
</feature>
<gene>
    <name evidence="6" type="ORF">H2200_003414</name>
</gene>
<protein>
    <recommendedName>
        <fullName evidence="8">DNA-directed RNA polymerase III RPC4</fullName>
    </recommendedName>
</protein>
<name>A0AA38XHE2_9EURO</name>
<evidence type="ECO:0000256" key="5">
    <source>
        <dbReference type="SAM" id="MobiDB-lite"/>
    </source>
</evidence>
<feature type="region of interest" description="Disordered" evidence="5">
    <location>
        <begin position="341"/>
        <end position="438"/>
    </location>
</feature>
<comment type="subcellular location">
    <subcellularLocation>
        <location evidence="1">Nucleus</location>
    </subcellularLocation>
</comment>
<feature type="compositionally biased region" description="Basic residues" evidence="5">
    <location>
        <begin position="16"/>
        <end position="27"/>
    </location>
</feature>
<feature type="compositionally biased region" description="Basic and acidic residues" evidence="5">
    <location>
        <begin position="28"/>
        <end position="47"/>
    </location>
</feature>
<dbReference type="Proteomes" id="UP001172673">
    <property type="component" value="Unassembled WGS sequence"/>
</dbReference>
<feature type="region of interest" description="Disordered" evidence="5">
    <location>
        <begin position="1"/>
        <end position="318"/>
    </location>
</feature>
<keyword evidence="7" id="KW-1185">Reference proteome</keyword>
<evidence type="ECO:0008006" key="8">
    <source>
        <dbReference type="Google" id="ProtNLM"/>
    </source>
</evidence>
<feature type="compositionally biased region" description="Basic and acidic residues" evidence="5">
    <location>
        <begin position="267"/>
        <end position="297"/>
    </location>
</feature>
<dbReference type="Pfam" id="PF05132">
    <property type="entry name" value="RNA_pol_Rpc4"/>
    <property type="match status" value="1"/>
</dbReference>
<dbReference type="EMBL" id="JAPDRK010000004">
    <property type="protein sequence ID" value="KAJ9613472.1"/>
    <property type="molecule type" value="Genomic_DNA"/>
</dbReference>
<feature type="compositionally biased region" description="Low complexity" evidence="5">
    <location>
        <begin position="364"/>
        <end position="380"/>
    </location>
</feature>
<organism evidence="6 7">
    <name type="scientific">Cladophialophora chaetospira</name>
    <dbReference type="NCBI Taxonomy" id="386627"/>
    <lineage>
        <taxon>Eukaryota</taxon>
        <taxon>Fungi</taxon>
        <taxon>Dikarya</taxon>
        <taxon>Ascomycota</taxon>
        <taxon>Pezizomycotina</taxon>
        <taxon>Eurotiomycetes</taxon>
        <taxon>Chaetothyriomycetidae</taxon>
        <taxon>Chaetothyriales</taxon>
        <taxon>Herpotrichiellaceae</taxon>
        <taxon>Cladophialophora</taxon>
    </lineage>
</organism>